<keyword evidence="5 7" id="KW-1133">Transmembrane helix</keyword>
<evidence type="ECO:0000313" key="10">
    <source>
        <dbReference type="Proteomes" id="UP000613840"/>
    </source>
</evidence>
<dbReference type="InterPro" id="IPR036640">
    <property type="entry name" value="ABC1_TM_sf"/>
</dbReference>
<feature type="transmembrane region" description="Helical" evidence="7">
    <location>
        <begin position="152"/>
        <end position="181"/>
    </location>
</feature>
<dbReference type="GO" id="GO:0005886">
    <property type="term" value="C:plasma membrane"/>
    <property type="evidence" value="ECO:0007669"/>
    <property type="project" value="UniProtKB-SubCell"/>
</dbReference>
<dbReference type="AlphaFoldDB" id="A0A917SA62"/>
<dbReference type="InterPro" id="IPR017871">
    <property type="entry name" value="ABC_transporter-like_CS"/>
</dbReference>
<protein>
    <submittedName>
        <fullName evidence="9">Multidrug ABC transporter permease</fullName>
    </submittedName>
</protein>
<keyword evidence="2 7" id="KW-0812">Transmembrane</keyword>
<feature type="transmembrane region" description="Helical" evidence="7">
    <location>
        <begin position="33"/>
        <end position="57"/>
    </location>
</feature>
<evidence type="ECO:0000259" key="8">
    <source>
        <dbReference type="PROSITE" id="PS50893"/>
    </source>
</evidence>
<gene>
    <name evidence="9" type="ORF">GCM10011575_25960</name>
</gene>
<evidence type="ECO:0000256" key="2">
    <source>
        <dbReference type="ARBA" id="ARBA00022692"/>
    </source>
</evidence>
<comment type="subcellular location">
    <subcellularLocation>
        <location evidence="1">Cell membrane</location>
        <topology evidence="1">Multi-pass membrane protein</topology>
    </subcellularLocation>
</comment>
<organism evidence="9 10">
    <name type="scientific">Microlunatus endophyticus</name>
    <dbReference type="NCBI Taxonomy" id="1716077"/>
    <lineage>
        <taxon>Bacteria</taxon>
        <taxon>Bacillati</taxon>
        <taxon>Actinomycetota</taxon>
        <taxon>Actinomycetes</taxon>
        <taxon>Propionibacteriales</taxon>
        <taxon>Propionibacteriaceae</taxon>
        <taxon>Microlunatus</taxon>
    </lineage>
</organism>
<dbReference type="SUPFAM" id="SSF52540">
    <property type="entry name" value="P-loop containing nucleoside triphosphate hydrolases"/>
    <property type="match status" value="1"/>
</dbReference>
<dbReference type="Gene3D" id="1.20.1560.10">
    <property type="entry name" value="ABC transporter type 1, transmembrane domain"/>
    <property type="match status" value="1"/>
</dbReference>
<feature type="transmembrane region" description="Helical" evidence="7">
    <location>
        <begin position="261"/>
        <end position="282"/>
    </location>
</feature>
<evidence type="ECO:0000256" key="4">
    <source>
        <dbReference type="ARBA" id="ARBA00022840"/>
    </source>
</evidence>
<dbReference type="CDD" id="cd03228">
    <property type="entry name" value="ABCC_MRP_Like"/>
    <property type="match status" value="1"/>
</dbReference>
<dbReference type="PROSITE" id="PS50893">
    <property type="entry name" value="ABC_TRANSPORTER_2"/>
    <property type="match status" value="1"/>
</dbReference>
<evidence type="ECO:0000256" key="6">
    <source>
        <dbReference type="ARBA" id="ARBA00023136"/>
    </source>
</evidence>
<dbReference type="Gene3D" id="3.40.50.300">
    <property type="entry name" value="P-loop containing nucleotide triphosphate hydrolases"/>
    <property type="match status" value="1"/>
</dbReference>
<dbReference type="GO" id="GO:0005524">
    <property type="term" value="F:ATP binding"/>
    <property type="evidence" value="ECO:0007669"/>
    <property type="project" value="UniProtKB-KW"/>
</dbReference>
<evidence type="ECO:0000256" key="7">
    <source>
        <dbReference type="SAM" id="Phobius"/>
    </source>
</evidence>
<dbReference type="PANTHER" id="PTHR24221">
    <property type="entry name" value="ATP-BINDING CASSETTE SUB-FAMILY B"/>
    <property type="match status" value="1"/>
</dbReference>
<keyword evidence="3" id="KW-0547">Nucleotide-binding</keyword>
<proteinExistence type="predicted"/>
<accession>A0A917SA62</accession>
<dbReference type="InterPro" id="IPR003439">
    <property type="entry name" value="ABC_transporter-like_ATP-bd"/>
</dbReference>
<reference evidence="9" key="2">
    <citation type="submission" date="2020-09" db="EMBL/GenBank/DDBJ databases">
        <authorList>
            <person name="Sun Q."/>
            <person name="Zhou Y."/>
        </authorList>
    </citation>
    <scope>NUCLEOTIDE SEQUENCE</scope>
    <source>
        <strain evidence="9">CGMCC 4.7306</strain>
    </source>
</reference>
<sequence length="618" mass="66965">MVARWWHKLRDSPEWQLLFGAIWSADRKLTVGWWALVVLRAMLPPGLSVSIGWLVGVVGDHDRLLPPLVTVGVLFVAMQTLGPLHTQLATNLGDRTSAALQDRLMVATTGPAGIAHLEDPDLASDFTLARDFDLGLTAVRMRDAMPNIGSGFAGFGAGIVSAVVVGGFAWWAGLVLLVVWLSPHFLLRDSLAWKDWGSAEIKEHQRHAEYAYRMAVDTPAAKEIRLFGLAGWTAGRFRDRRTKLLEIALAAFRMRERSVGLSLLALVVGNGIVFATLARAAINGDLDLSRLIAYAGTAMGVSALANLDFDWWLSDASRPVPLVNGLLGRMQGAGGLPVGHRAAAGLPASQLRFENVSFGYPHGSGLILDGLDLTIEAGQSLAIVGQNGAGKTTLVKLLARLYDPTAGRITVDGVDLRELDVDSWRGQVSAAFQDFVRYQVPLRDNVAPAGGSDELIMESLEQAGASRLAALDTVLSKQYAGGTDLSGGQWQRVALARALARVRAGAKLIILDEPTAQLDVRGEAEVFERILQATRDITTILVSHRFSTVRHADRICVIEHGRVIESGSHDDLMAINGRYRTMFDLQASRFDDDLNDEFDDDFDDDLADGLNDDQGELA</sequence>
<dbReference type="EMBL" id="BMMZ01000006">
    <property type="protein sequence ID" value="GGL66239.1"/>
    <property type="molecule type" value="Genomic_DNA"/>
</dbReference>
<dbReference type="InterPro" id="IPR027417">
    <property type="entry name" value="P-loop_NTPase"/>
</dbReference>
<dbReference type="SMART" id="SM00382">
    <property type="entry name" value="AAA"/>
    <property type="match status" value="1"/>
</dbReference>
<evidence type="ECO:0000256" key="5">
    <source>
        <dbReference type="ARBA" id="ARBA00022989"/>
    </source>
</evidence>
<dbReference type="Pfam" id="PF00005">
    <property type="entry name" value="ABC_tran"/>
    <property type="match status" value="1"/>
</dbReference>
<keyword evidence="6 7" id="KW-0472">Membrane</keyword>
<dbReference type="GO" id="GO:0034040">
    <property type="term" value="F:ATPase-coupled lipid transmembrane transporter activity"/>
    <property type="evidence" value="ECO:0007669"/>
    <property type="project" value="TreeGrafter"/>
</dbReference>
<dbReference type="PANTHER" id="PTHR24221:SF654">
    <property type="entry name" value="ATP-BINDING CASSETTE SUB-FAMILY B MEMBER 6"/>
    <property type="match status" value="1"/>
</dbReference>
<feature type="domain" description="ABC transporter" evidence="8">
    <location>
        <begin position="351"/>
        <end position="585"/>
    </location>
</feature>
<dbReference type="RefSeq" id="WP_188895806.1">
    <property type="nucleotide sequence ID" value="NZ_BMMZ01000006.1"/>
</dbReference>
<keyword evidence="10" id="KW-1185">Reference proteome</keyword>
<dbReference type="InterPro" id="IPR039421">
    <property type="entry name" value="Type_1_exporter"/>
</dbReference>
<keyword evidence="4" id="KW-0067">ATP-binding</keyword>
<comment type="caution">
    <text evidence="9">The sequence shown here is derived from an EMBL/GenBank/DDBJ whole genome shotgun (WGS) entry which is preliminary data.</text>
</comment>
<reference evidence="9" key="1">
    <citation type="journal article" date="2014" name="Int. J. Syst. Evol. Microbiol.">
        <title>Complete genome sequence of Corynebacterium casei LMG S-19264T (=DSM 44701T), isolated from a smear-ripened cheese.</title>
        <authorList>
            <consortium name="US DOE Joint Genome Institute (JGI-PGF)"/>
            <person name="Walter F."/>
            <person name="Albersmeier A."/>
            <person name="Kalinowski J."/>
            <person name="Ruckert C."/>
        </authorList>
    </citation>
    <scope>NUCLEOTIDE SEQUENCE</scope>
    <source>
        <strain evidence="9">CGMCC 4.7306</strain>
    </source>
</reference>
<dbReference type="InterPro" id="IPR003593">
    <property type="entry name" value="AAA+_ATPase"/>
</dbReference>
<evidence type="ECO:0000256" key="3">
    <source>
        <dbReference type="ARBA" id="ARBA00022741"/>
    </source>
</evidence>
<dbReference type="Proteomes" id="UP000613840">
    <property type="component" value="Unassembled WGS sequence"/>
</dbReference>
<dbReference type="PROSITE" id="PS00211">
    <property type="entry name" value="ABC_TRANSPORTER_1"/>
    <property type="match status" value="1"/>
</dbReference>
<dbReference type="SUPFAM" id="SSF90123">
    <property type="entry name" value="ABC transporter transmembrane region"/>
    <property type="match status" value="1"/>
</dbReference>
<dbReference type="GO" id="GO:0016887">
    <property type="term" value="F:ATP hydrolysis activity"/>
    <property type="evidence" value="ECO:0007669"/>
    <property type="project" value="InterPro"/>
</dbReference>
<evidence type="ECO:0000256" key="1">
    <source>
        <dbReference type="ARBA" id="ARBA00004651"/>
    </source>
</evidence>
<name>A0A917SA62_9ACTN</name>
<evidence type="ECO:0000313" key="9">
    <source>
        <dbReference type="EMBL" id="GGL66239.1"/>
    </source>
</evidence>